<proteinExistence type="inferred from homology"/>
<feature type="region of interest" description="Disordered" evidence="7">
    <location>
        <begin position="74"/>
        <end position="93"/>
    </location>
</feature>
<dbReference type="Proteomes" id="UP000316659">
    <property type="component" value="Unassembled WGS sequence"/>
</dbReference>
<keyword evidence="5" id="KW-0378">Hydrolase</keyword>
<sequence length="93" mass="9684">MTGAPHAPVALRAVVHGRVQGVGFRWATRERLVALGLDGVATNRRDGTVEVVVTGPRSAVDRLVAWLRDGPTPGHVTRVDVDQDAGPGASSAP</sequence>
<comment type="caution">
    <text evidence="9">The sequence shown here is derived from an EMBL/GenBank/DDBJ whole genome shotgun (WGS) entry which is preliminary data.</text>
</comment>
<comment type="similarity">
    <text evidence="1 6">Belongs to the acylphosphatase family.</text>
</comment>
<evidence type="ECO:0000256" key="5">
    <source>
        <dbReference type="PROSITE-ProRule" id="PRU00520"/>
    </source>
</evidence>
<protein>
    <recommendedName>
        <fullName evidence="3 5">acylphosphatase</fullName>
        <ecNumber evidence="2 5">3.6.1.7</ecNumber>
    </recommendedName>
</protein>
<dbReference type="EC" id="3.6.1.7" evidence="2 5"/>
<evidence type="ECO:0000256" key="7">
    <source>
        <dbReference type="SAM" id="MobiDB-lite"/>
    </source>
</evidence>
<dbReference type="PROSITE" id="PS00150">
    <property type="entry name" value="ACYLPHOSPHATASE_1"/>
    <property type="match status" value="1"/>
</dbReference>
<evidence type="ECO:0000256" key="4">
    <source>
        <dbReference type="ARBA" id="ARBA00047645"/>
    </source>
</evidence>
<dbReference type="PROSITE" id="PS51160">
    <property type="entry name" value="ACYLPHOSPHATASE_3"/>
    <property type="match status" value="1"/>
</dbReference>
<dbReference type="PANTHER" id="PTHR47268:SF4">
    <property type="entry name" value="ACYLPHOSPHATASE"/>
    <property type="match status" value="1"/>
</dbReference>
<feature type="active site" evidence="5">
    <location>
        <position position="25"/>
    </location>
</feature>
<evidence type="ECO:0000256" key="6">
    <source>
        <dbReference type="RuleBase" id="RU004168"/>
    </source>
</evidence>
<dbReference type="InterPro" id="IPR036046">
    <property type="entry name" value="Acylphosphatase-like_dom_sf"/>
</dbReference>
<dbReference type="EMBL" id="BJNZ01000026">
    <property type="protein sequence ID" value="GED11221.1"/>
    <property type="molecule type" value="Genomic_DNA"/>
</dbReference>
<feature type="active site" evidence="5">
    <location>
        <position position="43"/>
    </location>
</feature>
<organism evidence="9 10">
    <name type="scientific">Cellulosimicrobium cellulans</name>
    <name type="common">Arthrobacter luteus</name>
    <dbReference type="NCBI Taxonomy" id="1710"/>
    <lineage>
        <taxon>Bacteria</taxon>
        <taxon>Bacillati</taxon>
        <taxon>Actinomycetota</taxon>
        <taxon>Actinomycetes</taxon>
        <taxon>Micrococcales</taxon>
        <taxon>Promicromonosporaceae</taxon>
        <taxon>Cellulosimicrobium</taxon>
    </lineage>
</organism>
<evidence type="ECO:0000313" key="10">
    <source>
        <dbReference type="Proteomes" id="UP000316659"/>
    </source>
</evidence>
<dbReference type="GO" id="GO:0003998">
    <property type="term" value="F:acylphosphatase activity"/>
    <property type="evidence" value="ECO:0007669"/>
    <property type="project" value="UniProtKB-EC"/>
</dbReference>
<dbReference type="InterPro" id="IPR020456">
    <property type="entry name" value="Acylphosphatase"/>
</dbReference>
<evidence type="ECO:0000259" key="8">
    <source>
        <dbReference type="PROSITE" id="PS51160"/>
    </source>
</evidence>
<dbReference type="RefSeq" id="WP_176599509.1">
    <property type="nucleotide sequence ID" value="NZ_BJNZ01000026.1"/>
</dbReference>
<dbReference type="Gene3D" id="3.30.70.100">
    <property type="match status" value="1"/>
</dbReference>
<dbReference type="InterPro" id="IPR001792">
    <property type="entry name" value="Acylphosphatase-like_dom"/>
</dbReference>
<dbReference type="AlphaFoldDB" id="A0A4Y4E996"/>
<reference evidence="9 10" key="1">
    <citation type="submission" date="2019-06" db="EMBL/GenBank/DDBJ databases">
        <title>Whole genome shotgun sequence of Cellulosimicrobium cellulans NBRC 15516.</title>
        <authorList>
            <person name="Hosoyama A."/>
            <person name="Uohara A."/>
            <person name="Ohji S."/>
            <person name="Ichikawa N."/>
        </authorList>
    </citation>
    <scope>NUCLEOTIDE SEQUENCE [LARGE SCALE GENOMIC DNA]</scope>
    <source>
        <strain evidence="9 10">NBRC 15516</strain>
    </source>
</reference>
<name>A0A4Y4E996_CELCE</name>
<evidence type="ECO:0000256" key="1">
    <source>
        <dbReference type="ARBA" id="ARBA00005614"/>
    </source>
</evidence>
<dbReference type="PANTHER" id="PTHR47268">
    <property type="entry name" value="ACYLPHOSPHATASE"/>
    <property type="match status" value="1"/>
</dbReference>
<dbReference type="InterPro" id="IPR017968">
    <property type="entry name" value="Acylphosphatase_CS"/>
</dbReference>
<comment type="catalytic activity">
    <reaction evidence="4 5">
        <text>an acyl phosphate + H2O = a carboxylate + phosphate + H(+)</text>
        <dbReference type="Rhea" id="RHEA:14965"/>
        <dbReference type="ChEBI" id="CHEBI:15377"/>
        <dbReference type="ChEBI" id="CHEBI:15378"/>
        <dbReference type="ChEBI" id="CHEBI:29067"/>
        <dbReference type="ChEBI" id="CHEBI:43474"/>
        <dbReference type="ChEBI" id="CHEBI:59918"/>
        <dbReference type="EC" id="3.6.1.7"/>
    </reaction>
</comment>
<accession>A0A4Y4E996</accession>
<evidence type="ECO:0000256" key="3">
    <source>
        <dbReference type="ARBA" id="ARBA00015991"/>
    </source>
</evidence>
<dbReference type="Pfam" id="PF00708">
    <property type="entry name" value="Acylphosphatase"/>
    <property type="match status" value="1"/>
</dbReference>
<feature type="domain" description="Acylphosphatase-like" evidence="8">
    <location>
        <begin position="10"/>
        <end position="93"/>
    </location>
</feature>
<evidence type="ECO:0000313" key="9">
    <source>
        <dbReference type="EMBL" id="GED11221.1"/>
    </source>
</evidence>
<dbReference type="SUPFAM" id="SSF54975">
    <property type="entry name" value="Acylphosphatase/BLUF domain-like"/>
    <property type="match status" value="1"/>
</dbReference>
<evidence type="ECO:0000256" key="2">
    <source>
        <dbReference type="ARBA" id="ARBA00012150"/>
    </source>
</evidence>
<gene>
    <name evidence="9" type="ORF">CCE02nite_32200</name>
</gene>